<dbReference type="EMBL" id="MN740792">
    <property type="protein sequence ID" value="QHU11897.1"/>
    <property type="molecule type" value="Genomic_DNA"/>
</dbReference>
<name>A0A6C0K5A4_9ZZZZ</name>
<proteinExistence type="predicted"/>
<sequence length="72" mass="7840">MDKNNILLLVFLLISEIMGAIPEKYLWVNGYLDAVCKVINEVIKQKKETATATATASITESTSAPSSNDIPL</sequence>
<feature type="compositionally biased region" description="Low complexity" evidence="1">
    <location>
        <begin position="50"/>
        <end position="72"/>
    </location>
</feature>
<feature type="region of interest" description="Disordered" evidence="1">
    <location>
        <begin position="48"/>
        <end position="72"/>
    </location>
</feature>
<evidence type="ECO:0000313" key="2">
    <source>
        <dbReference type="EMBL" id="QHU11897.1"/>
    </source>
</evidence>
<evidence type="ECO:0000256" key="1">
    <source>
        <dbReference type="SAM" id="MobiDB-lite"/>
    </source>
</evidence>
<dbReference type="AlphaFoldDB" id="A0A6C0K5A4"/>
<accession>A0A6C0K5A4</accession>
<organism evidence="2">
    <name type="scientific">viral metagenome</name>
    <dbReference type="NCBI Taxonomy" id="1070528"/>
    <lineage>
        <taxon>unclassified sequences</taxon>
        <taxon>metagenomes</taxon>
        <taxon>organismal metagenomes</taxon>
    </lineage>
</organism>
<protein>
    <submittedName>
        <fullName evidence="2">Uncharacterized protein</fullName>
    </submittedName>
</protein>
<reference evidence="2" key="1">
    <citation type="journal article" date="2020" name="Nature">
        <title>Giant virus diversity and host interactions through global metagenomics.</title>
        <authorList>
            <person name="Schulz F."/>
            <person name="Roux S."/>
            <person name="Paez-Espino D."/>
            <person name="Jungbluth S."/>
            <person name="Walsh D.A."/>
            <person name="Denef V.J."/>
            <person name="McMahon K.D."/>
            <person name="Konstantinidis K.T."/>
            <person name="Eloe-Fadrosh E.A."/>
            <person name="Kyrpides N.C."/>
            <person name="Woyke T."/>
        </authorList>
    </citation>
    <scope>NUCLEOTIDE SEQUENCE</scope>
    <source>
        <strain evidence="2">GVMAG-S-1101169-75</strain>
    </source>
</reference>